<dbReference type="RefSeq" id="WP_187483721.1">
    <property type="nucleotide sequence ID" value="NZ_CP060695.1"/>
</dbReference>
<dbReference type="Proteomes" id="UP000515808">
    <property type="component" value="Chromosome"/>
</dbReference>
<dbReference type="GO" id="GO:0005509">
    <property type="term" value="F:calcium ion binding"/>
    <property type="evidence" value="ECO:0007669"/>
    <property type="project" value="InterPro"/>
</dbReference>
<reference evidence="2 3" key="1">
    <citation type="submission" date="2020-08" db="EMBL/GenBank/DDBJ databases">
        <title>Polaribacter sp. L12M9 isolated from gut of the Korean scallop.</title>
        <authorList>
            <person name="Jeong Y.S."/>
        </authorList>
    </citation>
    <scope>NUCLEOTIDE SEQUENCE [LARGE SCALE GENOMIC DNA]</scope>
    <source>
        <strain evidence="2 3">L12M9</strain>
    </source>
</reference>
<dbReference type="Gene3D" id="4.10.1080.10">
    <property type="entry name" value="TSP type-3 repeat"/>
    <property type="match status" value="1"/>
</dbReference>
<feature type="signal peptide" evidence="1">
    <location>
        <begin position="1"/>
        <end position="24"/>
    </location>
</feature>
<proteinExistence type="predicted"/>
<dbReference type="EMBL" id="CP060695">
    <property type="protein sequence ID" value="QNM86848.1"/>
    <property type="molecule type" value="Genomic_DNA"/>
</dbReference>
<dbReference type="SUPFAM" id="SSF103647">
    <property type="entry name" value="TSP type-3 repeat"/>
    <property type="match status" value="1"/>
</dbReference>
<evidence type="ECO:0000313" key="3">
    <source>
        <dbReference type="Proteomes" id="UP000515808"/>
    </source>
</evidence>
<gene>
    <name evidence="2" type="ORF">H9W90_06990</name>
</gene>
<keyword evidence="3" id="KW-1185">Reference proteome</keyword>
<evidence type="ECO:0000256" key="1">
    <source>
        <dbReference type="SAM" id="SignalP"/>
    </source>
</evidence>
<evidence type="ECO:0000313" key="2">
    <source>
        <dbReference type="EMBL" id="QNM86848.1"/>
    </source>
</evidence>
<dbReference type="InterPro" id="IPR028974">
    <property type="entry name" value="TSP_type-3_rpt"/>
</dbReference>
<keyword evidence="1" id="KW-0732">Signal</keyword>
<sequence>MLKNNFSFFLLFLFGLLSFQHINAQLSKKHFIPPLTYAETGNANPEDQFFYISTPSNQNVSFRIKQVGFPTNDITGVVSSTSPQEIAIGNGDSQLFVDSRQTSVVFTDKGYIIEAEDVIYVSIRVSAGGGAQAGALISKGSSALGKTFRAGMFTNENPQTNYLNFISVMASENNTVVNFDDLPAGISIKNYSGALPISNIILNEGESYVVATNAADNTINRDALIGTLVTSDKEIVVNIGSANGSFHNGGGRDYGIDQIVDVSKIGSEYIFVKGDGSDGWENALIVAHEDNTTININGNGVTSTINAGEYFVIEGDNFNANGNMHVQTSKPVFAYQGIGANTSEANQGLFFVPPLSCENRGKVDNIPNIESIGTTTFTGGITIVTNKGATVNINSQPIANFSTSGPFDVDGNANYVTYKVTNLTGNISIESSEELYCAYFNQNGAATSGSFYSGFPSAPEINFDATVSALGNCIPNVTLKAANTDLFDTFEWFYDDETGGGFIATGVTAPTLKPTQPGKYKLKATIICTMSDFESIEVPVSICPDDYDGDTIIDNLDDDIDNDGILNCDESIGNANINITDINNPSITFQDNSTNSTIISSSFSQNSSGTANTFSGQPDGNFVSTLNAENISNLKYELNFTQNINFELTQASGANHTIVNGEFFIVKIGPNNKNITLLDPDNNLLVDTNFDGIFESGITTISASEIHFTFNPSPTGTTPFKFVANQVNNITFEHKSNSISATSIFNGNLLLTCFSRDSDNDGIEDMFDLDADNDGIPDAIETANDTDNDGVLNYLDLDADNDGIYDSTEAGHNLDTNFDGIVDNANTLIGANGLADNLETTPDNKTLSINYIITDTDADNNFNFLELDADNDNCNDVIEAGFTDENDDGILGNIPLQVDTNGKVINTVNGYTNPNANYTTSAPIVINTPFNDFTFCENSTSNITIDSNADGFQWQVSTDTTTWNNVNNNSVYNGATSTALQIISTPLTFNNNQYRVVLNRNGNSCNFISNSITLTVNPLPIPKENPTELKQCDSDPDKQTTFNLTLVEENISDNPKDTFQYFETETDAISGTPEVTDKTSYFVDTTGEAWVRTISEFGCFAISKINLTVSFTPNEPYEETFISCDDFLDEDGNDTTANSDTDGITNFDFSIAPSQITTDPDVEVEFYETEDDRTKSINKIRETQNISQYRNKNIPNTTGNRFPIFYKLISKSNNDCEGLGRIYLQVNAIPLANPVADLELCDDALSGNTTDGENININLRDNVPTILGTTQTEADYIVTFHTSQNDADDVTTTGITNDTNFRNTAQAGFTAGDISEQTIFVRVLDRNANPQCKNTAISFKIIVNPIPEVSNTITPLAVCDVATPTDSDPRNRIAQSIDLTSKNIEILNGRTNHRVAYYATQQHAVDGTPEITNPSNFQNNPSQTAFPSDFNTDDPGIQTIFFAVIDQGGNMCRSVFSTYQLLIYPEPNIPINISDYTDCDNTTDTEMDDTNGRNGDISLKNKIPEILANYQPAEFPDFDVTFYTSLAEAESGDKTLALDEDKFENSINNQTIYVRVENTKNTPVVCVHTRLSFKINIIPLPEFTVTGEDPDNPQILCLNYTTPHILEAENPASGYDYEWTDKNGTVLGTDQTQIVDKGGEYTVKATNTTTTCSRSRTIYVKESEKATLLEEYVTIIDESNNIGSQDNISIFIDTIKNSLGKGDYQFAIRNDDNGERIPFAGFQDEPLFENLEGGVYTIIVNDKNGCIADETLQISVIQFPKFFTPNGDGKNDTWVVKGANKDFYPNASINIFDRYGKLVAQIPIDSQGWNGTYNGKVLSSDDYWYNVQLIPADPTKQQVLKKGHFSLLRK</sequence>
<organism evidence="2 3">
    <name type="scientific">Polaribacter pectinis</name>
    <dbReference type="NCBI Taxonomy" id="2738844"/>
    <lineage>
        <taxon>Bacteria</taxon>
        <taxon>Pseudomonadati</taxon>
        <taxon>Bacteroidota</taxon>
        <taxon>Flavobacteriia</taxon>
        <taxon>Flavobacteriales</taxon>
        <taxon>Flavobacteriaceae</taxon>
    </lineage>
</organism>
<dbReference type="NCBIfam" id="TIGR04131">
    <property type="entry name" value="Bac_Flav_CTERM"/>
    <property type="match status" value="1"/>
</dbReference>
<dbReference type="KEGG" id="ppec:H9W90_06990"/>
<feature type="chain" id="PRO_5028863499" evidence="1">
    <location>
        <begin position="25"/>
        <end position="1850"/>
    </location>
</feature>
<name>A0A7G9LDZ9_9FLAO</name>
<dbReference type="InterPro" id="IPR026341">
    <property type="entry name" value="T9SS_type_B"/>
</dbReference>
<protein>
    <submittedName>
        <fullName evidence="2">T9SS type B sorting domain-containing protein</fullName>
    </submittedName>
</protein>
<accession>A0A7G9LDZ9</accession>
<dbReference type="Pfam" id="PF13585">
    <property type="entry name" value="CHU_C"/>
    <property type="match status" value="1"/>
</dbReference>